<dbReference type="InterPro" id="IPR043136">
    <property type="entry name" value="B30.2/SPRY_sf"/>
</dbReference>
<evidence type="ECO:0000256" key="1">
    <source>
        <dbReference type="ARBA" id="ARBA00022723"/>
    </source>
</evidence>
<accession>A0A3P9PPQ4</accession>
<dbReference type="GeneTree" id="ENSGT00940000154395"/>
<protein>
    <recommendedName>
        <fullName evidence="4">B30.2/SPRY domain-containing protein</fullName>
    </recommendedName>
</protein>
<evidence type="ECO:0000256" key="2">
    <source>
        <dbReference type="ARBA" id="ARBA00022771"/>
    </source>
</evidence>
<dbReference type="PANTHER" id="PTHR25465:SF5">
    <property type="entry name" value="E3 UBIQUITIN_ISG15 LIGASE TRIM25-RELATED"/>
    <property type="match status" value="1"/>
</dbReference>
<dbReference type="Gene3D" id="2.60.120.920">
    <property type="match status" value="1"/>
</dbReference>
<name>A0A3P9PPQ4_POERE</name>
<evidence type="ECO:0000313" key="5">
    <source>
        <dbReference type="Ensembl" id="ENSPREP00000023668.1"/>
    </source>
</evidence>
<reference evidence="5" key="2">
    <citation type="submission" date="2025-08" db="UniProtKB">
        <authorList>
            <consortium name="Ensembl"/>
        </authorList>
    </citation>
    <scope>IDENTIFICATION</scope>
    <source>
        <strain evidence="5">Guanapo</strain>
    </source>
</reference>
<evidence type="ECO:0000313" key="6">
    <source>
        <dbReference type="Proteomes" id="UP000242638"/>
    </source>
</evidence>
<dbReference type="Ensembl" id="ENSPRET00000023908.1">
    <property type="protein sequence ID" value="ENSPREP00000023668.1"/>
    <property type="gene ID" value="ENSPREG00000015989.1"/>
</dbReference>
<dbReference type="InterPro" id="IPR006574">
    <property type="entry name" value="PRY"/>
</dbReference>
<dbReference type="CDD" id="cd16040">
    <property type="entry name" value="SPRY_PRY_SNTX"/>
    <property type="match status" value="1"/>
</dbReference>
<dbReference type="Proteomes" id="UP000242638">
    <property type="component" value="Unassembled WGS sequence"/>
</dbReference>
<organism evidence="5 6">
    <name type="scientific">Poecilia reticulata</name>
    <name type="common">Guppy</name>
    <name type="synonym">Acanthophacelus reticulatus</name>
    <dbReference type="NCBI Taxonomy" id="8081"/>
    <lineage>
        <taxon>Eukaryota</taxon>
        <taxon>Metazoa</taxon>
        <taxon>Chordata</taxon>
        <taxon>Craniata</taxon>
        <taxon>Vertebrata</taxon>
        <taxon>Euteleostomi</taxon>
        <taxon>Actinopterygii</taxon>
        <taxon>Neopterygii</taxon>
        <taxon>Teleostei</taxon>
        <taxon>Neoteleostei</taxon>
        <taxon>Acanthomorphata</taxon>
        <taxon>Ovalentaria</taxon>
        <taxon>Atherinomorphae</taxon>
        <taxon>Cyprinodontiformes</taxon>
        <taxon>Poeciliidae</taxon>
        <taxon>Poeciliinae</taxon>
        <taxon>Poecilia</taxon>
    </lineage>
</organism>
<dbReference type="OMA" id="RGRINDC"/>
<evidence type="ECO:0000256" key="3">
    <source>
        <dbReference type="ARBA" id="ARBA00022833"/>
    </source>
</evidence>
<dbReference type="SUPFAM" id="SSF49899">
    <property type="entry name" value="Concanavalin A-like lectins/glucanases"/>
    <property type="match status" value="1"/>
</dbReference>
<feature type="domain" description="B30.2/SPRY" evidence="4">
    <location>
        <begin position="5"/>
        <end position="197"/>
    </location>
</feature>
<keyword evidence="6" id="KW-1185">Reference proteome</keyword>
<dbReference type="InterPro" id="IPR001870">
    <property type="entry name" value="B30.2/SPRY"/>
</dbReference>
<sequence>MDDTRSEEVYTSVIALFVLSDSRPLTVDLNTVNRFLKLSEENGKVTRVAEEQPYPDHPDRFDLYQLLCTDGLTGRCYWEVEWVGKVYVSLNYRRINRKGDNDDSWFGFNNNSWCLICSNDGYIVWHNSEKKALISVSSSSFVSGRVAVYVDCPAGTLSFYRVSSETLIHLYTFNTKFTETLYPGVGFRSRTTESCTI</sequence>
<dbReference type="SMART" id="SM00589">
    <property type="entry name" value="PRY"/>
    <property type="match status" value="1"/>
</dbReference>
<dbReference type="InterPro" id="IPR003877">
    <property type="entry name" value="SPRY_dom"/>
</dbReference>
<dbReference type="AlphaFoldDB" id="A0A3P9PPQ4"/>
<keyword evidence="1" id="KW-0479">Metal-binding</keyword>
<reference evidence="6" key="1">
    <citation type="submission" date="2013-11" db="EMBL/GenBank/DDBJ databases">
        <title>The genomic landscape of the Guanapo guppy.</title>
        <authorList>
            <person name="Kuenstner A."/>
            <person name="Dreyer C."/>
        </authorList>
    </citation>
    <scope>NUCLEOTIDE SEQUENCE</scope>
    <source>
        <strain evidence="6">Guanapo</strain>
    </source>
</reference>
<dbReference type="InterPro" id="IPR013320">
    <property type="entry name" value="ConA-like_dom_sf"/>
</dbReference>
<keyword evidence="2" id="KW-0863">Zinc-finger</keyword>
<dbReference type="Bgee" id="ENSPREG00000015989">
    <property type="expression patterns" value="Expressed in head and 1 other cell type or tissue"/>
</dbReference>
<dbReference type="PANTHER" id="PTHR25465">
    <property type="entry name" value="B-BOX DOMAIN CONTAINING"/>
    <property type="match status" value="1"/>
</dbReference>
<proteinExistence type="predicted"/>
<keyword evidence="3" id="KW-0862">Zinc</keyword>
<reference evidence="5" key="3">
    <citation type="submission" date="2025-09" db="UniProtKB">
        <authorList>
            <consortium name="Ensembl"/>
        </authorList>
    </citation>
    <scope>IDENTIFICATION</scope>
    <source>
        <strain evidence="5">Guanapo</strain>
    </source>
</reference>
<dbReference type="PROSITE" id="PS50188">
    <property type="entry name" value="B302_SPRY"/>
    <property type="match status" value="1"/>
</dbReference>
<dbReference type="GO" id="GO:0008270">
    <property type="term" value="F:zinc ion binding"/>
    <property type="evidence" value="ECO:0007669"/>
    <property type="project" value="UniProtKB-KW"/>
</dbReference>
<evidence type="ECO:0000259" key="4">
    <source>
        <dbReference type="PROSITE" id="PS50188"/>
    </source>
</evidence>
<dbReference type="InterPro" id="IPR051051">
    <property type="entry name" value="E3_ubiq-ligase_TRIM/RNF"/>
</dbReference>
<dbReference type="Pfam" id="PF13765">
    <property type="entry name" value="PRY"/>
    <property type="match status" value="1"/>
</dbReference>
<dbReference type="GO" id="GO:0005737">
    <property type="term" value="C:cytoplasm"/>
    <property type="evidence" value="ECO:0007669"/>
    <property type="project" value="UniProtKB-ARBA"/>
</dbReference>
<dbReference type="Pfam" id="PF00622">
    <property type="entry name" value="SPRY"/>
    <property type="match status" value="1"/>
</dbReference>